<keyword evidence="2" id="KW-1185">Reference proteome</keyword>
<dbReference type="EMBL" id="JALNTZ010000003">
    <property type="protein sequence ID" value="KAJ3658864.1"/>
    <property type="molecule type" value="Genomic_DNA"/>
</dbReference>
<accession>A0AA38IPN8</accession>
<proteinExistence type="predicted"/>
<dbReference type="Proteomes" id="UP001168821">
    <property type="component" value="Unassembled WGS sequence"/>
</dbReference>
<gene>
    <name evidence="1" type="ORF">Zmor_010581</name>
</gene>
<organism evidence="1 2">
    <name type="scientific">Zophobas morio</name>
    <dbReference type="NCBI Taxonomy" id="2755281"/>
    <lineage>
        <taxon>Eukaryota</taxon>
        <taxon>Metazoa</taxon>
        <taxon>Ecdysozoa</taxon>
        <taxon>Arthropoda</taxon>
        <taxon>Hexapoda</taxon>
        <taxon>Insecta</taxon>
        <taxon>Pterygota</taxon>
        <taxon>Neoptera</taxon>
        <taxon>Endopterygota</taxon>
        <taxon>Coleoptera</taxon>
        <taxon>Polyphaga</taxon>
        <taxon>Cucujiformia</taxon>
        <taxon>Tenebrionidae</taxon>
        <taxon>Zophobas</taxon>
    </lineage>
</organism>
<reference evidence="1" key="1">
    <citation type="journal article" date="2023" name="G3 (Bethesda)">
        <title>Whole genome assemblies of Zophobas morio and Tenebrio molitor.</title>
        <authorList>
            <person name="Kaur S."/>
            <person name="Stinson S.A."/>
            <person name="diCenzo G.C."/>
        </authorList>
    </citation>
    <scope>NUCLEOTIDE SEQUENCE</scope>
    <source>
        <strain evidence="1">QUZm001</strain>
    </source>
</reference>
<sequence length="101" mass="11016">MDNSDKANNLRLIGTANLWRGVNKNNGLSVVGLSARSATTDKAKTPVSYHRENYGTAFGGSEDGQWRRWGGGGCEILRKMELAIYGTANGYSHGFISLFYP</sequence>
<protein>
    <submittedName>
        <fullName evidence="1">Uncharacterized protein</fullName>
    </submittedName>
</protein>
<evidence type="ECO:0000313" key="1">
    <source>
        <dbReference type="EMBL" id="KAJ3658864.1"/>
    </source>
</evidence>
<evidence type="ECO:0000313" key="2">
    <source>
        <dbReference type="Proteomes" id="UP001168821"/>
    </source>
</evidence>
<dbReference type="AlphaFoldDB" id="A0AA38IPN8"/>
<comment type="caution">
    <text evidence="1">The sequence shown here is derived from an EMBL/GenBank/DDBJ whole genome shotgun (WGS) entry which is preliminary data.</text>
</comment>
<name>A0AA38IPN8_9CUCU</name>